<keyword evidence="3" id="KW-1185">Reference proteome</keyword>
<keyword evidence="1" id="KW-0732">Signal</keyword>
<name>A0AA88GHH5_NAELO</name>
<protein>
    <submittedName>
        <fullName evidence="2">Uncharacterized protein</fullName>
    </submittedName>
</protein>
<comment type="caution">
    <text evidence="2">The sequence shown here is derived from an EMBL/GenBank/DDBJ whole genome shotgun (WGS) entry which is preliminary data.</text>
</comment>
<feature type="signal peptide" evidence="1">
    <location>
        <begin position="1"/>
        <end position="21"/>
    </location>
</feature>
<feature type="chain" id="PRO_5041677403" evidence="1">
    <location>
        <begin position="22"/>
        <end position="203"/>
    </location>
</feature>
<dbReference type="EMBL" id="PYSW02000028">
    <property type="protein sequence ID" value="KAG2379509.1"/>
    <property type="molecule type" value="Genomic_DNA"/>
</dbReference>
<sequence>MKLILVTIVCLLLHNIAFIHAACGPPMCNDDSDTLTSSLMAPALAKLIHNHSKGNTTLKNLPCTACLPCCDVLLQLERVSNQHGEVFSHLSSLIDHVDWTCSAKECPTHATMRRVLSKAIEEKTVPVLDALELMKSQTQENVIALSMKEHLIEYAAQISRNGISKKQQPQSMEQFISNVMSCPCTACPQECAFRKLVAFTNPN</sequence>
<gene>
    <name evidence="2" type="ORF">C9374_006626</name>
</gene>
<organism evidence="2 3">
    <name type="scientific">Naegleria lovaniensis</name>
    <name type="common">Amoeba</name>
    <dbReference type="NCBI Taxonomy" id="51637"/>
    <lineage>
        <taxon>Eukaryota</taxon>
        <taxon>Discoba</taxon>
        <taxon>Heterolobosea</taxon>
        <taxon>Tetramitia</taxon>
        <taxon>Eutetramitia</taxon>
        <taxon>Vahlkampfiidae</taxon>
        <taxon>Naegleria</taxon>
    </lineage>
</organism>
<evidence type="ECO:0000313" key="2">
    <source>
        <dbReference type="EMBL" id="KAG2379509.1"/>
    </source>
</evidence>
<dbReference type="AlphaFoldDB" id="A0AA88GHH5"/>
<accession>A0AA88GHH5</accession>
<dbReference type="RefSeq" id="XP_044546771.1">
    <property type="nucleotide sequence ID" value="XM_044696507.1"/>
</dbReference>
<dbReference type="GeneID" id="68099080"/>
<dbReference type="Proteomes" id="UP000816034">
    <property type="component" value="Unassembled WGS sequence"/>
</dbReference>
<evidence type="ECO:0000313" key="3">
    <source>
        <dbReference type="Proteomes" id="UP000816034"/>
    </source>
</evidence>
<reference evidence="2 3" key="1">
    <citation type="journal article" date="2018" name="BMC Genomics">
        <title>The genome of Naegleria lovaniensis, the basis for a comparative approach to unravel pathogenicity factors of the human pathogenic amoeba N. fowleri.</title>
        <authorList>
            <person name="Liechti N."/>
            <person name="Schurch N."/>
            <person name="Bruggmann R."/>
            <person name="Wittwer M."/>
        </authorList>
    </citation>
    <scope>NUCLEOTIDE SEQUENCE [LARGE SCALE GENOMIC DNA]</scope>
    <source>
        <strain evidence="2 3">ATCC 30569</strain>
    </source>
</reference>
<proteinExistence type="predicted"/>
<evidence type="ECO:0000256" key="1">
    <source>
        <dbReference type="SAM" id="SignalP"/>
    </source>
</evidence>